<name>A0A1D1UMU2_RAMVA</name>
<dbReference type="GO" id="GO:0016070">
    <property type="term" value="P:RNA metabolic process"/>
    <property type="evidence" value="ECO:0007669"/>
    <property type="project" value="UniProtKB-ARBA"/>
</dbReference>
<dbReference type="SMART" id="SM00320">
    <property type="entry name" value="WD40"/>
    <property type="match status" value="3"/>
</dbReference>
<reference evidence="8 9" key="1">
    <citation type="journal article" date="2016" name="Nat. Commun.">
        <title>Extremotolerant tardigrade genome and improved radiotolerance of human cultured cells by tardigrade-unique protein.</title>
        <authorList>
            <person name="Hashimoto T."/>
            <person name="Horikawa D.D."/>
            <person name="Saito Y."/>
            <person name="Kuwahara H."/>
            <person name="Kozuka-Hata H."/>
            <person name="Shin-I T."/>
            <person name="Minakuchi Y."/>
            <person name="Ohishi K."/>
            <person name="Motoyama A."/>
            <person name="Aizu T."/>
            <person name="Enomoto A."/>
            <person name="Kondo K."/>
            <person name="Tanaka S."/>
            <person name="Hara Y."/>
            <person name="Koshikawa S."/>
            <person name="Sagara H."/>
            <person name="Miura T."/>
            <person name="Yokobori S."/>
            <person name="Miyagawa K."/>
            <person name="Suzuki Y."/>
            <person name="Kubo T."/>
            <person name="Oyama M."/>
            <person name="Kohara Y."/>
            <person name="Fujiyama A."/>
            <person name="Arakawa K."/>
            <person name="Katayama T."/>
            <person name="Toyoda A."/>
            <person name="Kunieda T."/>
        </authorList>
    </citation>
    <scope>NUCLEOTIDE SEQUENCE [LARGE SCALE GENOMIC DNA]</scope>
    <source>
        <strain evidence="8 9">YOKOZUNA-1</strain>
    </source>
</reference>
<dbReference type="InterPro" id="IPR036322">
    <property type="entry name" value="WD40_repeat_dom_sf"/>
</dbReference>
<feature type="repeat" description="WD" evidence="6">
    <location>
        <begin position="309"/>
        <end position="339"/>
    </location>
</feature>
<dbReference type="STRING" id="947166.A0A1D1UMU2"/>
<protein>
    <submittedName>
        <fullName evidence="8">Uncharacterized protein</fullName>
    </submittedName>
</protein>
<dbReference type="AlphaFoldDB" id="A0A1D1UMU2"/>
<keyword evidence="9" id="KW-1185">Reference proteome</keyword>
<keyword evidence="5" id="KW-0539">Nucleus</keyword>
<evidence type="ECO:0000256" key="6">
    <source>
        <dbReference type="PROSITE-ProRule" id="PRU00221"/>
    </source>
</evidence>
<dbReference type="InterPro" id="IPR015943">
    <property type="entry name" value="WD40/YVTN_repeat-like_dom_sf"/>
</dbReference>
<keyword evidence="4" id="KW-0677">Repeat</keyword>
<dbReference type="SUPFAM" id="SSF50978">
    <property type="entry name" value="WD40 repeat-like"/>
    <property type="match status" value="1"/>
</dbReference>
<evidence type="ECO:0000256" key="7">
    <source>
        <dbReference type="SAM" id="MobiDB-lite"/>
    </source>
</evidence>
<evidence type="ECO:0000256" key="5">
    <source>
        <dbReference type="ARBA" id="ARBA00023242"/>
    </source>
</evidence>
<sequence length="393" mass="43740">MSWSGNSLPRYGPSGSHSPSYEASRHHPTSPTQPARLPAHRSPSAVPENSQPVTGPASCRLDDSTMKSFRISRTLQETKGIVNSVDFSPTGEHVLTATDDESIVVYECLSVDKPKVHRLCNSKKYGVDNAIYTHSTIAALHSSTKVDDNIRYLNLQENKYISVFSGHTKRVTELHQSPVDDQFLSASVDRTIRLWDHRAGCTGMLTNLDTTPILTIDPEGLIFAAGHCTTRENRIMLYDIRNYQKGSFSTFRYPEESDADWCGMEVSPDGRYLLVNTNGFVVYIMDAFQGSCRFCFRGHANRGQSLKASFTPDSQYVLIGSTDGKLHIWNLRTGRNVAVLAPKQKDLFHKIVKFHPTNALAVSAGNKVSFWLPYIVDQANSSGYSSNRSPGQW</sequence>
<dbReference type="Pfam" id="PF00400">
    <property type="entry name" value="WD40"/>
    <property type="match status" value="3"/>
</dbReference>
<dbReference type="PANTHER" id="PTHR19861:SF0">
    <property type="entry name" value="WD REPEAT-CONTAINING PROTEIN 82"/>
    <property type="match status" value="1"/>
</dbReference>
<dbReference type="Proteomes" id="UP000186922">
    <property type="component" value="Unassembled WGS sequence"/>
</dbReference>
<comment type="subcellular location">
    <subcellularLocation>
        <location evidence="1">Nucleus</location>
    </subcellularLocation>
</comment>
<evidence type="ECO:0000313" key="9">
    <source>
        <dbReference type="Proteomes" id="UP000186922"/>
    </source>
</evidence>
<evidence type="ECO:0000256" key="1">
    <source>
        <dbReference type="ARBA" id="ARBA00004123"/>
    </source>
</evidence>
<proteinExistence type="inferred from homology"/>
<feature type="repeat" description="WD" evidence="6">
    <location>
        <begin position="164"/>
        <end position="196"/>
    </location>
</feature>
<feature type="repeat" description="WD" evidence="6">
    <location>
        <begin position="75"/>
        <end position="107"/>
    </location>
</feature>
<dbReference type="OrthoDB" id="27537at2759"/>
<dbReference type="PROSITE" id="PS00678">
    <property type="entry name" value="WD_REPEATS_1"/>
    <property type="match status" value="1"/>
</dbReference>
<dbReference type="PROSITE" id="PS50082">
    <property type="entry name" value="WD_REPEATS_2"/>
    <property type="match status" value="3"/>
</dbReference>
<feature type="region of interest" description="Disordered" evidence="7">
    <location>
        <begin position="1"/>
        <end position="61"/>
    </location>
</feature>
<evidence type="ECO:0000256" key="2">
    <source>
        <dbReference type="ARBA" id="ARBA00005616"/>
    </source>
</evidence>
<organism evidence="8 9">
    <name type="scientific">Ramazzottius varieornatus</name>
    <name type="common">Water bear</name>
    <name type="synonym">Tardigrade</name>
    <dbReference type="NCBI Taxonomy" id="947166"/>
    <lineage>
        <taxon>Eukaryota</taxon>
        <taxon>Metazoa</taxon>
        <taxon>Ecdysozoa</taxon>
        <taxon>Tardigrada</taxon>
        <taxon>Eutardigrada</taxon>
        <taxon>Parachela</taxon>
        <taxon>Hypsibioidea</taxon>
        <taxon>Ramazzottiidae</taxon>
        <taxon>Ramazzottius</taxon>
    </lineage>
</organism>
<keyword evidence="3 6" id="KW-0853">WD repeat</keyword>
<dbReference type="GO" id="GO:0048188">
    <property type="term" value="C:Set1C/COMPASS complex"/>
    <property type="evidence" value="ECO:0007669"/>
    <property type="project" value="TreeGrafter"/>
</dbReference>
<dbReference type="InterPro" id="IPR037867">
    <property type="entry name" value="Swd2/WDR82"/>
</dbReference>
<comment type="similarity">
    <text evidence="2">Belongs to the WD repeat SWD2 family.</text>
</comment>
<dbReference type="PROSITE" id="PS50294">
    <property type="entry name" value="WD_REPEATS_REGION"/>
    <property type="match status" value="1"/>
</dbReference>
<evidence type="ECO:0000256" key="3">
    <source>
        <dbReference type="ARBA" id="ARBA00022574"/>
    </source>
</evidence>
<dbReference type="EMBL" id="BDGG01000001">
    <property type="protein sequence ID" value="GAU87478.1"/>
    <property type="molecule type" value="Genomic_DNA"/>
</dbReference>
<evidence type="ECO:0000313" key="8">
    <source>
        <dbReference type="EMBL" id="GAU87478.1"/>
    </source>
</evidence>
<evidence type="ECO:0000256" key="4">
    <source>
        <dbReference type="ARBA" id="ARBA00022737"/>
    </source>
</evidence>
<dbReference type="PANTHER" id="PTHR19861">
    <property type="entry name" value="WD40 REPEAT PROTEIN SWD2"/>
    <property type="match status" value="1"/>
</dbReference>
<dbReference type="InterPro" id="IPR019775">
    <property type="entry name" value="WD40_repeat_CS"/>
</dbReference>
<dbReference type="InterPro" id="IPR001680">
    <property type="entry name" value="WD40_rpt"/>
</dbReference>
<dbReference type="Gene3D" id="2.130.10.10">
    <property type="entry name" value="YVTN repeat-like/Quinoprotein amine dehydrogenase"/>
    <property type="match status" value="1"/>
</dbReference>
<gene>
    <name evidence="8" type="primary">RvY_00313-1</name>
    <name evidence="8" type="synonym">RvY_00313.1</name>
    <name evidence="8" type="ORF">RvY_00313</name>
</gene>
<dbReference type="GO" id="GO:0003682">
    <property type="term" value="F:chromatin binding"/>
    <property type="evidence" value="ECO:0007669"/>
    <property type="project" value="TreeGrafter"/>
</dbReference>
<comment type="caution">
    <text evidence="8">The sequence shown here is derived from an EMBL/GenBank/DDBJ whole genome shotgun (WGS) entry which is preliminary data.</text>
</comment>
<accession>A0A1D1UMU2</accession>